<comment type="similarity">
    <text evidence="6">Belongs to the ABC-4 integral membrane protein family.</text>
</comment>
<organism evidence="10 11">
    <name type="scientific">Dactylosporangium aurantiacum</name>
    <dbReference type="NCBI Taxonomy" id="35754"/>
    <lineage>
        <taxon>Bacteria</taxon>
        <taxon>Bacillati</taxon>
        <taxon>Actinomycetota</taxon>
        <taxon>Actinomycetes</taxon>
        <taxon>Micromonosporales</taxon>
        <taxon>Micromonosporaceae</taxon>
        <taxon>Dactylosporangium</taxon>
    </lineage>
</organism>
<feature type="domain" description="ABC3 transporter permease C-terminal" evidence="9">
    <location>
        <begin position="650"/>
        <end position="757"/>
    </location>
</feature>
<evidence type="ECO:0000256" key="3">
    <source>
        <dbReference type="ARBA" id="ARBA00022692"/>
    </source>
</evidence>
<dbReference type="GO" id="GO:0022857">
    <property type="term" value="F:transmembrane transporter activity"/>
    <property type="evidence" value="ECO:0007669"/>
    <property type="project" value="TreeGrafter"/>
</dbReference>
<dbReference type="AlphaFoldDB" id="A0A9Q9ITZ3"/>
<dbReference type="PANTHER" id="PTHR30572">
    <property type="entry name" value="MEMBRANE COMPONENT OF TRANSPORTER-RELATED"/>
    <property type="match status" value="1"/>
</dbReference>
<feature type="transmembrane region" description="Helical" evidence="8">
    <location>
        <begin position="25"/>
        <end position="46"/>
    </location>
</feature>
<feature type="transmembrane region" description="Helical" evidence="8">
    <location>
        <begin position="649"/>
        <end position="670"/>
    </location>
</feature>
<gene>
    <name evidence="10" type="ORF">Daura_23865</name>
</gene>
<feature type="transmembrane region" description="Helical" evidence="8">
    <location>
        <begin position="918"/>
        <end position="938"/>
    </location>
</feature>
<feature type="transmembrane region" description="Helical" evidence="8">
    <location>
        <begin position="691"/>
        <end position="721"/>
    </location>
</feature>
<evidence type="ECO:0000256" key="8">
    <source>
        <dbReference type="SAM" id="Phobius"/>
    </source>
</evidence>
<dbReference type="Pfam" id="PF02687">
    <property type="entry name" value="FtsX"/>
    <property type="match status" value="2"/>
</dbReference>
<keyword evidence="4 8" id="KW-1133">Transmembrane helix</keyword>
<accession>A0A9Q9ITZ3</accession>
<feature type="transmembrane region" description="Helical" evidence="8">
    <location>
        <begin position="727"/>
        <end position="747"/>
    </location>
</feature>
<feature type="transmembrane region" description="Helical" evidence="8">
    <location>
        <begin position="794"/>
        <end position="817"/>
    </location>
</feature>
<dbReference type="Proteomes" id="UP001058003">
    <property type="component" value="Chromosome"/>
</dbReference>
<protein>
    <submittedName>
        <fullName evidence="10">ABC transporter permease</fullName>
    </submittedName>
</protein>
<dbReference type="GO" id="GO:0005886">
    <property type="term" value="C:plasma membrane"/>
    <property type="evidence" value="ECO:0007669"/>
    <property type="project" value="UniProtKB-SubCell"/>
</dbReference>
<evidence type="ECO:0000256" key="2">
    <source>
        <dbReference type="ARBA" id="ARBA00022475"/>
    </source>
</evidence>
<feature type="transmembrane region" description="Helical" evidence="8">
    <location>
        <begin position="837"/>
        <end position="859"/>
    </location>
</feature>
<keyword evidence="2" id="KW-1003">Cell membrane</keyword>
<evidence type="ECO:0000259" key="9">
    <source>
        <dbReference type="Pfam" id="PF02687"/>
    </source>
</evidence>
<sequence>MSRSTPHTVLGMAVAHWRRQARRSLALLSMITVAVVGFTVLTAAAVTARLDAVGTVQANFRPAYDILIRPGGSALELERQRNLVQSGQLAGMRGGITVDQWREIQGIRDVAVAAPVAVIGYIMRTVPVRVDLAGDLDPAAQRQVLRVQPTWVTDAGLSRIPDGAAYLYATRNVLYQKPLSEWRSGEGAPPPEELDPDGGRTRICPYVPSIGQRDWIDPTDPQGRSSLTCVGGPGSADELGRPAVPAVTLAWSVPFLMAAVDPQAEAALAGLDKAVTSGRYFTPGEVPPQRRLDGMPYPYSALPILVADSPQIDARLELDVQRMGGDAVQLVRTGTDNQALRAALLGRPGRSVQTRTVTIDGPYRDLVDRMRHPLQHGAEDMAVSNTVWLDRFWTVGPAATDPDGDGLRTRQVPYDLKIWGQGADSGDSGHPVPMEFADTGVRGGVAAHPNIVAEHDVGVGDIVMPDVTIDAVGTFDPKRIQLGSALSAVPMDTYFNPGAEGADDASRRALGGRRLEPNANVSGLLSQPPLMLTTMGALPAIFGPDGYGTEPGYPEYQLNRAAPISMVRVRLAGDIGTDAASRERVRLVAERIAERTGLQVDITLGSSPTGVTVHYPAGRFGRPDLAVDEPWVKKGVAAVLVRAADRKSALLSGLVLAVCALAVLNATNAATRSRRADLGVLACLGWSRRQLLRLLLTEVVGVGLAAGVAGTVLAVPIAFAFGLDIGWLHALLAVPVAVLLSVAAGIWPAWRAARADPAVAVRPAVSAPSARRRTPRRVPGLALANLARTPGRTALGAASLAIGVAALTMLLAITFAFRGAVVGTLLGEAVAVQARTVDYLAVIVTIVLGIASVSDVLYLNISERATELALLGATGWPDATLRRMVGTEAVTMGAFGGTAGAALGLGAAAVFAGAVTAPLVWCAVAAFAAGVVVSTLAMSVPIAMLHRLPTAQLLAQE</sequence>
<dbReference type="EMBL" id="CP073767">
    <property type="protein sequence ID" value="UWZ58933.1"/>
    <property type="molecule type" value="Genomic_DNA"/>
</dbReference>
<feature type="domain" description="ABC3 transporter permease C-terminal" evidence="9">
    <location>
        <begin position="840"/>
        <end position="945"/>
    </location>
</feature>
<dbReference type="OrthoDB" id="3268975at2"/>
<evidence type="ECO:0000256" key="6">
    <source>
        <dbReference type="ARBA" id="ARBA00038076"/>
    </source>
</evidence>
<name>A0A9Q9ITZ3_9ACTN</name>
<evidence type="ECO:0000313" key="10">
    <source>
        <dbReference type="EMBL" id="UWZ58933.1"/>
    </source>
</evidence>
<evidence type="ECO:0000256" key="5">
    <source>
        <dbReference type="ARBA" id="ARBA00023136"/>
    </source>
</evidence>
<dbReference type="RefSeq" id="WP_156089822.1">
    <property type="nucleotide sequence ID" value="NZ_CP073767.1"/>
</dbReference>
<evidence type="ECO:0000256" key="4">
    <source>
        <dbReference type="ARBA" id="ARBA00022989"/>
    </source>
</evidence>
<evidence type="ECO:0000313" key="11">
    <source>
        <dbReference type="Proteomes" id="UP001058003"/>
    </source>
</evidence>
<reference evidence="10" key="1">
    <citation type="submission" date="2021-04" db="EMBL/GenBank/DDBJ databases">
        <title>Dactylosporangium aurantiacum NRRL B-8018 full assembly.</title>
        <authorList>
            <person name="Hartkoorn R.C."/>
            <person name="Beaudoing E."/>
            <person name="Hot D."/>
        </authorList>
    </citation>
    <scope>NUCLEOTIDE SEQUENCE</scope>
    <source>
        <strain evidence="10">NRRL B-8018</strain>
    </source>
</reference>
<dbReference type="KEGG" id="daur:Daura_23865"/>
<evidence type="ECO:0000256" key="1">
    <source>
        <dbReference type="ARBA" id="ARBA00004651"/>
    </source>
</evidence>
<feature type="region of interest" description="Disordered" evidence="7">
    <location>
        <begin position="181"/>
        <end position="200"/>
    </location>
</feature>
<keyword evidence="5 8" id="KW-0472">Membrane</keyword>
<feature type="transmembrane region" description="Helical" evidence="8">
    <location>
        <begin position="889"/>
        <end position="912"/>
    </location>
</feature>
<keyword evidence="3 8" id="KW-0812">Transmembrane</keyword>
<keyword evidence="11" id="KW-1185">Reference proteome</keyword>
<dbReference type="InterPro" id="IPR003838">
    <property type="entry name" value="ABC3_permease_C"/>
</dbReference>
<dbReference type="InterPro" id="IPR050250">
    <property type="entry name" value="Macrolide_Exporter_MacB"/>
</dbReference>
<evidence type="ECO:0000256" key="7">
    <source>
        <dbReference type="SAM" id="MobiDB-lite"/>
    </source>
</evidence>
<dbReference type="PANTHER" id="PTHR30572:SF4">
    <property type="entry name" value="ABC TRANSPORTER PERMEASE YTRF"/>
    <property type="match status" value="1"/>
</dbReference>
<comment type="subcellular location">
    <subcellularLocation>
        <location evidence="1">Cell membrane</location>
        <topology evidence="1">Multi-pass membrane protein</topology>
    </subcellularLocation>
</comment>
<proteinExistence type="inferred from homology"/>